<feature type="domain" description="Aminotransferase class I/classII large" evidence="7">
    <location>
        <begin position="17"/>
        <end position="321"/>
    </location>
</feature>
<evidence type="ECO:0000256" key="4">
    <source>
        <dbReference type="ARBA" id="ARBA00022679"/>
    </source>
</evidence>
<dbReference type="PANTHER" id="PTHR42885:SF2">
    <property type="entry name" value="HISTIDINOL-PHOSPHATE AMINOTRANSFERASE"/>
    <property type="match status" value="1"/>
</dbReference>
<dbReference type="CDD" id="cd00609">
    <property type="entry name" value="AAT_like"/>
    <property type="match status" value="1"/>
</dbReference>
<keyword evidence="3 8" id="KW-0032">Aminotransferase</keyword>
<dbReference type="PROSITE" id="PS00599">
    <property type="entry name" value="AA_TRANSFER_CLASS_2"/>
    <property type="match status" value="1"/>
</dbReference>
<evidence type="ECO:0000256" key="5">
    <source>
        <dbReference type="ARBA" id="ARBA00022898"/>
    </source>
</evidence>
<dbReference type="RefSeq" id="WP_133680098.1">
    <property type="nucleotide sequence ID" value="NZ_SNZP01000006.1"/>
</dbReference>
<evidence type="ECO:0000256" key="6">
    <source>
        <dbReference type="RuleBase" id="RU003693"/>
    </source>
</evidence>
<accession>A0A4R7B7Z5</accession>
<sequence>MLPLHRNETHLCLSPATRAQLVAASHDCWRYPGREIGRLQQALACLHGKSADQLLLGAGSTSILLAALGDRLSLGDAVLFYGLPVYAPVADFVAPSRAFPVAPSADGRPDLARLQQCVARHAGPAVVYLSNPDGLTGEVFARDALLRWVASAGTQVFFIVDEAYIEFMPDHAQHSLIGRQSALPPNLMVLRTFSKARGMAGLRIGYGVSGDRPLLSRLGAPLAAGLNLPGLLAALDALEDDSWLDQARFLLDVAREALLTGLVELRIRYRSGPTNFVLHAVPGDTVSFQARMRSQGFLLAFPLPGWCRVSVGSYEAVQSYLTALRRLCA</sequence>
<dbReference type="InterPro" id="IPR015421">
    <property type="entry name" value="PyrdxlP-dep_Trfase_major"/>
</dbReference>
<evidence type="ECO:0000256" key="3">
    <source>
        <dbReference type="ARBA" id="ARBA00022576"/>
    </source>
</evidence>
<comment type="similarity">
    <text evidence="6">Belongs to the class-II pyridoxal-phosphate-dependent aminotransferase family.</text>
</comment>
<dbReference type="Gene3D" id="3.40.640.10">
    <property type="entry name" value="Type I PLP-dependent aspartate aminotransferase-like (Major domain)"/>
    <property type="match status" value="1"/>
</dbReference>
<dbReference type="OrthoDB" id="9813612at2"/>
<dbReference type="GO" id="GO:0030170">
    <property type="term" value="F:pyridoxal phosphate binding"/>
    <property type="evidence" value="ECO:0007669"/>
    <property type="project" value="InterPro"/>
</dbReference>
<evidence type="ECO:0000256" key="1">
    <source>
        <dbReference type="ARBA" id="ARBA00001933"/>
    </source>
</evidence>
<name>A0A4R7B7Z5_9NEIS</name>
<dbReference type="EMBL" id="SNZP01000006">
    <property type="protein sequence ID" value="TDR79895.1"/>
    <property type="molecule type" value="Genomic_DNA"/>
</dbReference>
<dbReference type="Proteomes" id="UP000295611">
    <property type="component" value="Unassembled WGS sequence"/>
</dbReference>
<evidence type="ECO:0000259" key="7">
    <source>
        <dbReference type="Pfam" id="PF00155"/>
    </source>
</evidence>
<evidence type="ECO:0000256" key="2">
    <source>
        <dbReference type="ARBA" id="ARBA00021531"/>
    </source>
</evidence>
<dbReference type="InterPro" id="IPR015424">
    <property type="entry name" value="PyrdxlP-dep_Trfase"/>
</dbReference>
<proteinExistence type="inferred from homology"/>
<dbReference type="SUPFAM" id="SSF53383">
    <property type="entry name" value="PLP-dependent transferases"/>
    <property type="match status" value="1"/>
</dbReference>
<dbReference type="AlphaFoldDB" id="A0A4R7B7Z5"/>
<evidence type="ECO:0000313" key="9">
    <source>
        <dbReference type="Proteomes" id="UP000295611"/>
    </source>
</evidence>
<protein>
    <recommendedName>
        <fullName evidence="2">Putative 8-amino-7-oxononanoate synthase</fullName>
    </recommendedName>
</protein>
<organism evidence="8 9">
    <name type="scientific">Paludibacterium purpuratum</name>
    <dbReference type="NCBI Taxonomy" id="1144873"/>
    <lineage>
        <taxon>Bacteria</taxon>
        <taxon>Pseudomonadati</taxon>
        <taxon>Pseudomonadota</taxon>
        <taxon>Betaproteobacteria</taxon>
        <taxon>Neisseriales</taxon>
        <taxon>Chromobacteriaceae</taxon>
        <taxon>Paludibacterium</taxon>
    </lineage>
</organism>
<dbReference type="InterPro" id="IPR015422">
    <property type="entry name" value="PyrdxlP-dep_Trfase_small"/>
</dbReference>
<keyword evidence="9" id="KW-1185">Reference proteome</keyword>
<dbReference type="InterPro" id="IPR004839">
    <property type="entry name" value="Aminotransferase_I/II_large"/>
</dbReference>
<comment type="cofactor">
    <cofactor evidence="1 6">
        <name>pyridoxal 5'-phosphate</name>
        <dbReference type="ChEBI" id="CHEBI:597326"/>
    </cofactor>
</comment>
<dbReference type="PANTHER" id="PTHR42885">
    <property type="entry name" value="HISTIDINOL-PHOSPHATE AMINOTRANSFERASE-RELATED"/>
    <property type="match status" value="1"/>
</dbReference>
<keyword evidence="4 8" id="KW-0808">Transferase</keyword>
<evidence type="ECO:0000313" key="8">
    <source>
        <dbReference type="EMBL" id="TDR79895.1"/>
    </source>
</evidence>
<dbReference type="Gene3D" id="3.90.1150.10">
    <property type="entry name" value="Aspartate Aminotransferase, domain 1"/>
    <property type="match status" value="1"/>
</dbReference>
<dbReference type="GO" id="GO:0008483">
    <property type="term" value="F:transaminase activity"/>
    <property type="evidence" value="ECO:0007669"/>
    <property type="project" value="UniProtKB-KW"/>
</dbReference>
<gene>
    <name evidence="8" type="ORF">DFP86_10634</name>
</gene>
<dbReference type="Pfam" id="PF00155">
    <property type="entry name" value="Aminotran_1_2"/>
    <property type="match status" value="1"/>
</dbReference>
<dbReference type="InterPro" id="IPR001917">
    <property type="entry name" value="Aminotrans_II_pyridoxalP_BS"/>
</dbReference>
<reference evidence="8 9" key="1">
    <citation type="submission" date="2019-03" db="EMBL/GenBank/DDBJ databases">
        <title>Genomic Encyclopedia of Type Strains, Phase III (KMG-III): the genomes of soil and plant-associated and newly described type strains.</title>
        <authorList>
            <person name="Whitman W."/>
        </authorList>
    </citation>
    <scope>NUCLEOTIDE SEQUENCE [LARGE SCALE GENOMIC DNA]</scope>
    <source>
        <strain evidence="8 9">CECT 8976</strain>
    </source>
</reference>
<comment type="caution">
    <text evidence="8">The sequence shown here is derived from an EMBL/GenBank/DDBJ whole genome shotgun (WGS) entry which is preliminary data.</text>
</comment>
<keyword evidence="5 6" id="KW-0663">Pyridoxal phosphate</keyword>